<accession>Q11C70</accession>
<evidence type="ECO:0000313" key="3">
    <source>
        <dbReference type="EMBL" id="ABG65005.1"/>
    </source>
</evidence>
<reference evidence="3" key="1">
    <citation type="submission" date="2006-06" db="EMBL/GenBank/DDBJ databases">
        <title>Complete sequence of chromosome of Chelativorans sp. BNC1.</title>
        <authorList>
            <consortium name="US DOE Joint Genome Institute"/>
            <person name="Copeland A."/>
            <person name="Lucas S."/>
            <person name="Lapidus A."/>
            <person name="Barry K."/>
            <person name="Detter J.C."/>
            <person name="Glavina del Rio T."/>
            <person name="Hammon N."/>
            <person name="Israni S."/>
            <person name="Dalin E."/>
            <person name="Tice H."/>
            <person name="Pitluck S."/>
            <person name="Chertkov O."/>
            <person name="Brettin T."/>
            <person name="Bruce D."/>
            <person name="Han C."/>
            <person name="Tapia R."/>
            <person name="Gilna P."/>
            <person name="Schmutz J."/>
            <person name="Larimer F."/>
            <person name="Land M."/>
            <person name="Hauser L."/>
            <person name="Kyrpides N."/>
            <person name="Mikhailova N."/>
            <person name="Richardson P."/>
        </authorList>
    </citation>
    <scope>NUCLEOTIDE SEQUENCE</scope>
    <source>
        <strain evidence="3">BNC1</strain>
    </source>
</reference>
<dbReference type="Gene3D" id="3.30.9.10">
    <property type="entry name" value="D-Amino Acid Oxidase, subunit A, domain 2"/>
    <property type="match status" value="1"/>
</dbReference>
<dbReference type="HOGENOM" id="CLU_007884_4_3_5"/>
<dbReference type="PANTHER" id="PTHR13847">
    <property type="entry name" value="SARCOSINE DEHYDROGENASE-RELATED"/>
    <property type="match status" value="1"/>
</dbReference>
<dbReference type="SUPFAM" id="SSF51905">
    <property type="entry name" value="FAD/NAD(P)-binding domain"/>
    <property type="match status" value="1"/>
</dbReference>
<dbReference type="eggNOG" id="COG0665">
    <property type="taxonomic scope" value="Bacteria"/>
</dbReference>
<dbReference type="Pfam" id="PF01266">
    <property type="entry name" value="DAO"/>
    <property type="match status" value="1"/>
</dbReference>
<name>Q11C70_CHESB</name>
<dbReference type="PANTHER" id="PTHR13847:SF287">
    <property type="entry name" value="FAD-DEPENDENT OXIDOREDUCTASE DOMAIN-CONTAINING PROTEIN 1"/>
    <property type="match status" value="1"/>
</dbReference>
<dbReference type="InterPro" id="IPR036188">
    <property type="entry name" value="FAD/NAD-bd_sf"/>
</dbReference>
<dbReference type="AlphaFoldDB" id="Q11C70"/>
<dbReference type="OrthoDB" id="9815989at2"/>
<dbReference type="KEGG" id="mes:Meso_3636"/>
<organism evidence="3">
    <name type="scientific">Chelativorans sp. (strain BNC1)</name>
    <dbReference type="NCBI Taxonomy" id="266779"/>
    <lineage>
        <taxon>Bacteria</taxon>
        <taxon>Pseudomonadati</taxon>
        <taxon>Pseudomonadota</taxon>
        <taxon>Alphaproteobacteria</taxon>
        <taxon>Hyphomicrobiales</taxon>
        <taxon>Phyllobacteriaceae</taxon>
        <taxon>Chelativorans</taxon>
    </lineage>
</organism>
<dbReference type="EMBL" id="CP000390">
    <property type="protein sequence ID" value="ABG65005.1"/>
    <property type="molecule type" value="Genomic_DNA"/>
</dbReference>
<dbReference type="GO" id="GO:0016491">
    <property type="term" value="F:oxidoreductase activity"/>
    <property type="evidence" value="ECO:0007669"/>
    <property type="project" value="UniProtKB-KW"/>
</dbReference>
<keyword evidence="1" id="KW-0560">Oxidoreductase</keyword>
<gene>
    <name evidence="3" type="ordered locus">Meso_3636</name>
</gene>
<feature type="domain" description="FAD dependent oxidoreductase" evidence="2">
    <location>
        <begin position="9"/>
        <end position="352"/>
    </location>
</feature>
<evidence type="ECO:0000256" key="1">
    <source>
        <dbReference type="ARBA" id="ARBA00023002"/>
    </source>
</evidence>
<evidence type="ECO:0000259" key="2">
    <source>
        <dbReference type="Pfam" id="PF01266"/>
    </source>
</evidence>
<dbReference type="InterPro" id="IPR006076">
    <property type="entry name" value="FAD-dep_OxRdtase"/>
</dbReference>
<sequence length="394" mass="42234">MARRESTQIAIIGAGAMGAWTAFHMARRGARVTVIERSFPGAQASGVNYGNMRIQGRFLPQLPLSLRAQNIWQQTEELVGVDVEFRQSGHMLLAMTAEHMAKNEAYAREAATYDYHLELLDAAEVRRRWPWIAPKAVGASFSPIDGAVNPRLVTPAVAAAITRFGVTIVEGEKVVAAERCGSGFRITTEPGRIIDAELLLNCAGAWAPEVASWFGETVPLFVAGPTEMVTEPLPYFMVPTLQTVDASIVIRQVERGNIIVAGHPRGPADAVKMRSRMAGAKTLVNLQKVADMVPSLAGVSVIRTWSGIEGYLPDLIPVMGASGTTPGLFHAFGFSGGGMQLSPAVGAVMSELMLDGRSETPVEPFGIGRFQDGARPRAAHVDNAEEFDAGVVKV</sequence>
<dbReference type="STRING" id="266779.Meso_3636"/>
<proteinExistence type="predicted"/>
<dbReference type="GO" id="GO:0005737">
    <property type="term" value="C:cytoplasm"/>
    <property type="evidence" value="ECO:0007669"/>
    <property type="project" value="TreeGrafter"/>
</dbReference>
<dbReference type="Gene3D" id="3.50.50.60">
    <property type="entry name" value="FAD/NAD(P)-binding domain"/>
    <property type="match status" value="1"/>
</dbReference>
<protein>
    <submittedName>
        <fullName evidence="3">FAD dependent oxidoreductase</fullName>
    </submittedName>
</protein>